<sequence>MNRPPGSSSSSGDPRPGLAGLPAGIQGLLQEGAAAISARVNLLALELRRARDVLPKILALLVLAAVVALTGWFALWVAVALLLVQVAEWSPVWTMALVTAVNLVVAGVLAWRAVAMVPLLALPATLHHMTVKNANNPTEVSP</sequence>
<keyword evidence="1" id="KW-0812">Transmembrane</keyword>
<dbReference type="InterPro" id="IPR009937">
    <property type="entry name" value="Phage_holin_3_6"/>
</dbReference>
<feature type="transmembrane region" description="Helical" evidence="1">
    <location>
        <begin position="57"/>
        <end position="84"/>
    </location>
</feature>
<dbReference type="RefSeq" id="WP_250194238.1">
    <property type="nucleotide sequence ID" value="NZ_CP097635.1"/>
</dbReference>
<evidence type="ECO:0000313" key="3">
    <source>
        <dbReference type="Proteomes" id="UP001056201"/>
    </source>
</evidence>
<keyword evidence="1" id="KW-1133">Transmembrane helix</keyword>
<proteinExistence type="predicted"/>
<evidence type="ECO:0000313" key="2">
    <source>
        <dbReference type="EMBL" id="URI05973.1"/>
    </source>
</evidence>
<dbReference type="Pfam" id="PF07332">
    <property type="entry name" value="Phage_holin_3_6"/>
    <property type="match status" value="1"/>
</dbReference>
<name>A0ABY4S2R3_AQUTE</name>
<keyword evidence="3" id="KW-1185">Reference proteome</keyword>
<accession>A0ABY4S2R3</accession>
<gene>
    <name evidence="2" type="ORF">MW290_08475</name>
</gene>
<reference evidence="2" key="1">
    <citation type="submission" date="2022-05" db="EMBL/GenBank/DDBJ databases">
        <title>An RpoN-dependent PEP-CTERM gene is involved in floc formation of an Aquincola tertiaricarbonis strain.</title>
        <authorList>
            <person name="Qiu D."/>
            <person name="Xia M."/>
        </authorList>
    </citation>
    <scope>NUCLEOTIDE SEQUENCE</scope>
    <source>
        <strain evidence="2">RN12</strain>
    </source>
</reference>
<dbReference type="EMBL" id="CP097635">
    <property type="protein sequence ID" value="URI05973.1"/>
    <property type="molecule type" value="Genomic_DNA"/>
</dbReference>
<protein>
    <submittedName>
        <fullName evidence="2">Phage holin family protein</fullName>
    </submittedName>
</protein>
<organism evidence="2 3">
    <name type="scientific">Aquincola tertiaricarbonis</name>
    <dbReference type="NCBI Taxonomy" id="391953"/>
    <lineage>
        <taxon>Bacteria</taxon>
        <taxon>Pseudomonadati</taxon>
        <taxon>Pseudomonadota</taxon>
        <taxon>Betaproteobacteria</taxon>
        <taxon>Burkholderiales</taxon>
        <taxon>Sphaerotilaceae</taxon>
        <taxon>Aquincola</taxon>
    </lineage>
</organism>
<dbReference type="Proteomes" id="UP001056201">
    <property type="component" value="Chromosome 1"/>
</dbReference>
<feature type="transmembrane region" description="Helical" evidence="1">
    <location>
        <begin position="96"/>
        <end position="122"/>
    </location>
</feature>
<evidence type="ECO:0000256" key="1">
    <source>
        <dbReference type="SAM" id="Phobius"/>
    </source>
</evidence>
<keyword evidence="1" id="KW-0472">Membrane</keyword>